<feature type="transmembrane region" description="Helical" evidence="2">
    <location>
        <begin position="234"/>
        <end position="252"/>
    </location>
</feature>
<keyword evidence="2" id="KW-1133">Transmembrane helix</keyword>
<evidence type="ECO:0000313" key="4">
    <source>
        <dbReference type="Proteomes" id="UP000029382"/>
    </source>
</evidence>
<dbReference type="Pfam" id="PF07690">
    <property type="entry name" value="MFS_1"/>
    <property type="match status" value="1"/>
</dbReference>
<protein>
    <submittedName>
        <fullName evidence="3">Transporter</fullName>
    </submittedName>
</protein>
<evidence type="ECO:0000256" key="2">
    <source>
        <dbReference type="SAM" id="Phobius"/>
    </source>
</evidence>
<dbReference type="GO" id="GO:0005886">
    <property type="term" value="C:plasma membrane"/>
    <property type="evidence" value="ECO:0007669"/>
    <property type="project" value="UniProtKB-SubCell"/>
</dbReference>
<dbReference type="EMBL" id="AUZH01000015">
    <property type="protein sequence ID" value="KFN88027.1"/>
    <property type="molecule type" value="Genomic_DNA"/>
</dbReference>
<comment type="caution">
    <text evidence="3">The sequence shown here is derived from an EMBL/GenBank/DDBJ whole genome shotgun (WGS) entry which is preliminary data.</text>
</comment>
<feature type="transmembrane region" description="Helical" evidence="2">
    <location>
        <begin position="199"/>
        <end position="222"/>
    </location>
</feature>
<feature type="transmembrane region" description="Helical" evidence="2">
    <location>
        <begin position="37"/>
        <end position="59"/>
    </location>
</feature>
<feature type="transmembrane region" description="Helical" evidence="2">
    <location>
        <begin position="71"/>
        <end position="89"/>
    </location>
</feature>
<feature type="transmembrane region" description="Helical" evidence="2">
    <location>
        <begin position="264"/>
        <end position="289"/>
    </location>
</feature>
<dbReference type="InterPro" id="IPR053160">
    <property type="entry name" value="MFS_DHA3_Transporter"/>
</dbReference>
<organism evidence="3 4">
    <name type="scientific">Streptococcus equinus JB1</name>
    <dbReference type="NCBI Taxonomy" id="1294274"/>
    <lineage>
        <taxon>Bacteria</taxon>
        <taxon>Bacillati</taxon>
        <taxon>Bacillota</taxon>
        <taxon>Bacilli</taxon>
        <taxon>Lactobacillales</taxon>
        <taxon>Streptococcaceae</taxon>
        <taxon>Streptococcus</taxon>
    </lineage>
</organism>
<feature type="transmembrane region" description="Helical" evidence="2">
    <location>
        <begin position="135"/>
        <end position="152"/>
    </location>
</feature>
<sequence>MQIMSKRIFNLYVMNIFLSGLPYYFVTMLLLKHLGFSFTEIASLSVITELCGSVFDIPLSVISSKFGYKKILVISNFLLILALSCLLFGKSNIIYISAISFGLSESLSSGVLNAYNFEIIDDEVVYKSFLKYLNTIKYVFIAIVTIISPYLLNRNFSYPIIISIVFVVLSQLSLIGLPEIRNTLNNDQKIFSIDNVKDIPWNLILLGIAFSTLIMISNSYAGIFLNEQGLSLDMLGIVLFMFNISMALGSYLKIKFKISLMLPILAIFMFFQTNLFIQIITFLLMRILNSSYNNHFYSKFNMSIEKNRAVSWSVYNLFISISFMVADFLGGIFADNFSIRSNYLIFGTVSLFCLVFFSFSNREKRT</sequence>
<dbReference type="InterPro" id="IPR011701">
    <property type="entry name" value="MFS"/>
</dbReference>
<dbReference type="PANTHER" id="PTHR23530:SF1">
    <property type="entry name" value="PERMEASE, MAJOR FACILITATOR SUPERFAMILY-RELATED"/>
    <property type="match status" value="1"/>
</dbReference>
<dbReference type="InterPro" id="IPR036259">
    <property type="entry name" value="MFS_trans_sf"/>
</dbReference>
<keyword evidence="2" id="KW-0812">Transmembrane</keyword>
<name>A0A091BW84_STREI</name>
<feature type="transmembrane region" description="Helical" evidence="2">
    <location>
        <begin position="12"/>
        <end position="31"/>
    </location>
</feature>
<feature type="transmembrane region" description="Helical" evidence="2">
    <location>
        <begin position="342"/>
        <end position="360"/>
    </location>
</feature>
<proteinExistence type="predicted"/>
<dbReference type="SUPFAM" id="SSF103473">
    <property type="entry name" value="MFS general substrate transporter"/>
    <property type="match status" value="1"/>
</dbReference>
<evidence type="ECO:0000256" key="1">
    <source>
        <dbReference type="ARBA" id="ARBA00004651"/>
    </source>
</evidence>
<accession>A0A091BW84</accession>
<comment type="subcellular location">
    <subcellularLocation>
        <location evidence="1">Cell membrane</location>
        <topology evidence="1">Multi-pass membrane protein</topology>
    </subcellularLocation>
</comment>
<gene>
    <name evidence="3" type="ORF">H702_04860</name>
</gene>
<keyword evidence="2" id="KW-0472">Membrane</keyword>
<feature type="transmembrane region" description="Helical" evidence="2">
    <location>
        <begin position="158"/>
        <end position="178"/>
    </location>
</feature>
<reference evidence="3 4" key="1">
    <citation type="journal article" date="2014" name="Genome Announc.">
        <title>Draft Genome Sequences of Streptococcus bovis Strains ATCC 33317 and JB1.</title>
        <authorList>
            <person name="Benahmed F.H."/>
            <person name="Gopinath G.R."/>
            <person name="Harbottle H."/>
            <person name="Cotta M.A."/>
            <person name="Luo Y."/>
            <person name="Henderson C."/>
            <person name="Teri P."/>
            <person name="Soppet D."/>
            <person name="Rasmussen M."/>
            <person name="Whitehead T.R."/>
            <person name="Davidson M."/>
        </authorList>
    </citation>
    <scope>NUCLEOTIDE SEQUENCE [LARGE SCALE GENOMIC DNA]</scope>
    <source>
        <strain evidence="3 4">JB1</strain>
    </source>
</reference>
<dbReference type="PANTHER" id="PTHR23530">
    <property type="entry name" value="TRANSPORT PROTEIN-RELATED"/>
    <property type="match status" value="1"/>
</dbReference>
<dbReference type="GO" id="GO:0022857">
    <property type="term" value="F:transmembrane transporter activity"/>
    <property type="evidence" value="ECO:0007669"/>
    <property type="project" value="InterPro"/>
</dbReference>
<evidence type="ECO:0000313" key="3">
    <source>
        <dbReference type="EMBL" id="KFN88027.1"/>
    </source>
</evidence>
<dbReference type="AlphaFoldDB" id="A0A091BW84"/>
<dbReference type="Proteomes" id="UP000029382">
    <property type="component" value="Unassembled WGS sequence"/>
</dbReference>
<feature type="transmembrane region" description="Helical" evidence="2">
    <location>
        <begin position="309"/>
        <end position="330"/>
    </location>
</feature>
<dbReference type="Gene3D" id="1.20.1250.20">
    <property type="entry name" value="MFS general substrate transporter like domains"/>
    <property type="match status" value="2"/>
</dbReference>